<evidence type="ECO:0000313" key="1">
    <source>
        <dbReference type="EMBL" id="OAI14144.1"/>
    </source>
</evidence>
<dbReference type="OrthoDB" id="5569388at2"/>
<gene>
    <name evidence="1" type="ORF">A1507_15820</name>
</gene>
<reference evidence="1 2" key="1">
    <citation type="submission" date="2016-03" db="EMBL/GenBank/DDBJ databases">
        <authorList>
            <person name="Ploux O."/>
        </authorList>
    </citation>
    <scope>NUCLEOTIDE SEQUENCE [LARGE SCALE GENOMIC DNA]</scope>
    <source>
        <strain evidence="1 2">R-45378</strain>
    </source>
</reference>
<protein>
    <recommendedName>
        <fullName evidence="3">Lipoprotein</fullName>
    </recommendedName>
</protein>
<evidence type="ECO:0000313" key="2">
    <source>
        <dbReference type="Proteomes" id="UP000077857"/>
    </source>
</evidence>
<dbReference type="PROSITE" id="PS51257">
    <property type="entry name" value="PROKAR_LIPOPROTEIN"/>
    <property type="match status" value="1"/>
</dbReference>
<dbReference type="RefSeq" id="WP_064041204.1">
    <property type="nucleotide sequence ID" value="NZ_LUUJ01000093.1"/>
</dbReference>
<dbReference type="EMBL" id="LUUJ01000093">
    <property type="protein sequence ID" value="OAI14144.1"/>
    <property type="molecule type" value="Genomic_DNA"/>
</dbReference>
<sequence length="134" mass="15203">MKKVILGCSLLLLMGCAEKDEYQNEILEQMKTEKDIKDYKIAPEEMTKCVVGTSSSNMPGLFLIDPQRRQAYKNYTKMLKLNKSGDPKKTLEELRQDFGDAKKLADAHSNYVESVVDCMSNLVSSTEEAQNKQK</sequence>
<evidence type="ECO:0008006" key="3">
    <source>
        <dbReference type="Google" id="ProtNLM"/>
    </source>
</evidence>
<dbReference type="Proteomes" id="UP000077857">
    <property type="component" value="Unassembled WGS sequence"/>
</dbReference>
<accession>A0A177N972</accession>
<dbReference type="AlphaFoldDB" id="A0A177N972"/>
<proteinExistence type="predicted"/>
<comment type="caution">
    <text evidence="1">The sequence shown here is derived from an EMBL/GenBank/DDBJ whole genome shotgun (WGS) entry which is preliminary data.</text>
</comment>
<organism evidence="1 2">
    <name type="scientific">Methylomonas koyamae</name>
    <dbReference type="NCBI Taxonomy" id="702114"/>
    <lineage>
        <taxon>Bacteria</taxon>
        <taxon>Pseudomonadati</taxon>
        <taxon>Pseudomonadota</taxon>
        <taxon>Gammaproteobacteria</taxon>
        <taxon>Methylococcales</taxon>
        <taxon>Methylococcaceae</taxon>
        <taxon>Methylomonas</taxon>
    </lineage>
</organism>
<name>A0A177N972_9GAMM</name>